<organism evidence="2 3">
    <name type="scientific">Prorocentrum cordatum</name>
    <dbReference type="NCBI Taxonomy" id="2364126"/>
    <lineage>
        <taxon>Eukaryota</taxon>
        <taxon>Sar</taxon>
        <taxon>Alveolata</taxon>
        <taxon>Dinophyceae</taxon>
        <taxon>Prorocentrales</taxon>
        <taxon>Prorocentraceae</taxon>
        <taxon>Prorocentrum</taxon>
    </lineage>
</organism>
<accession>A0ABN9TMD8</accession>
<feature type="compositionally biased region" description="Low complexity" evidence="1">
    <location>
        <begin position="58"/>
        <end position="90"/>
    </location>
</feature>
<name>A0ABN9TMD8_9DINO</name>
<dbReference type="EMBL" id="CAUYUJ010014879">
    <property type="protein sequence ID" value="CAK0847181.1"/>
    <property type="molecule type" value="Genomic_DNA"/>
</dbReference>
<sequence>MAGSRRPSFSDTVEIVQFVADGAKGEVQYVEISGARREPSPIPAKMVPCSRASGRPVRASSSRTAAWGGSWSASSSPDSGSSSGTLATTSDDSDAEEEVFEESVLAKTAQRRRIRRSVTANLGSGLSLHTLPSMAMSRLLSRRQGFLKAESLA</sequence>
<gene>
    <name evidence="2" type="ORF">PCOR1329_LOCUS40460</name>
</gene>
<protein>
    <submittedName>
        <fullName evidence="2">Uncharacterized protein</fullName>
    </submittedName>
</protein>
<reference evidence="2" key="1">
    <citation type="submission" date="2023-10" db="EMBL/GenBank/DDBJ databases">
        <authorList>
            <person name="Chen Y."/>
            <person name="Shah S."/>
            <person name="Dougan E. K."/>
            <person name="Thang M."/>
            <person name="Chan C."/>
        </authorList>
    </citation>
    <scope>NUCLEOTIDE SEQUENCE [LARGE SCALE GENOMIC DNA]</scope>
</reference>
<dbReference type="Proteomes" id="UP001189429">
    <property type="component" value="Unassembled WGS sequence"/>
</dbReference>
<feature type="region of interest" description="Disordered" evidence="1">
    <location>
        <begin position="33"/>
        <end position="112"/>
    </location>
</feature>
<feature type="compositionally biased region" description="Acidic residues" evidence="1">
    <location>
        <begin position="91"/>
        <end position="101"/>
    </location>
</feature>
<evidence type="ECO:0000313" key="3">
    <source>
        <dbReference type="Proteomes" id="UP001189429"/>
    </source>
</evidence>
<evidence type="ECO:0000256" key="1">
    <source>
        <dbReference type="SAM" id="MobiDB-lite"/>
    </source>
</evidence>
<comment type="caution">
    <text evidence="2">The sequence shown here is derived from an EMBL/GenBank/DDBJ whole genome shotgun (WGS) entry which is preliminary data.</text>
</comment>
<evidence type="ECO:0000313" key="2">
    <source>
        <dbReference type="EMBL" id="CAK0847181.1"/>
    </source>
</evidence>
<proteinExistence type="predicted"/>
<keyword evidence="3" id="KW-1185">Reference proteome</keyword>